<evidence type="ECO:0000256" key="8">
    <source>
        <dbReference type="ARBA" id="ARBA00023014"/>
    </source>
</evidence>
<dbReference type="GO" id="GO:0005840">
    <property type="term" value="C:ribosome"/>
    <property type="evidence" value="ECO:0007669"/>
    <property type="project" value="UniProtKB-KW"/>
</dbReference>
<sequence length="440" mass="51040">MLKYYIEKLGCAKNSNDAELMGSVLESKGFKYTDDYKKANFIIVNTCGFIESAKKEAIDTILFYAELKKEKKDIFLIVTGCLSQRYPEDIFNDIPEVDAVLGVYAFKELYETMEKLFKEKKRILKVNKDQPVIFDSTISRSSRQQHVSEIKIADGCNNYCSYCVIPIIRGDYRSKRFESIISEAETLAERGVKELIVIAQETTKYGVDLYSQYRLSELLERLSEIVGIEWIRIMYLNIWDINEELIKVINENEKICKYFDIPIQNISSDIIKAMNRRGNKEEIIEKIRWLRENIPGLIIRSTLITGFPGETQKQFEENLEFIKEARLERLGVFMYSDEEGTRAYEMEPKVDKDTMQKRQNELMLAQSDVSLEFNQSLVGKRFKVLIDGNDDGVYVGRTYMSAPEIDGFVFVESKKELKPGDFVEVMIKEASEYDLFGVII</sequence>
<dbReference type="Pfam" id="PF18693">
    <property type="entry name" value="TRAM_2"/>
    <property type="match status" value="1"/>
</dbReference>
<evidence type="ECO:0000256" key="5">
    <source>
        <dbReference type="ARBA" id="ARBA00022691"/>
    </source>
</evidence>
<comment type="similarity">
    <text evidence="9">Belongs to the methylthiotransferase family. RimO subfamily.</text>
</comment>
<dbReference type="HAMAP" id="MF_01865">
    <property type="entry name" value="MTTase_RimO"/>
    <property type="match status" value="1"/>
</dbReference>
<dbReference type="PROSITE" id="PS01278">
    <property type="entry name" value="MTTASE_RADICAL"/>
    <property type="match status" value="1"/>
</dbReference>
<dbReference type="Gene3D" id="3.80.30.20">
    <property type="entry name" value="tm_1862 like domain"/>
    <property type="match status" value="1"/>
</dbReference>
<dbReference type="FunFam" id="3.40.50.12160:FF:000003">
    <property type="entry name" value="CDK5 regulatory subunit-associated protein 1"/>
    <property type="match status" value="1"/>
</dbReference>
<dbReference type="InterPro" id="IPR005840">
    <property type="entry name" value="Ribosomal_uS12_MeSTrfase_RimO"/>
</dbReference>
<evidence type="ECO:0000313" key="13">
    <source>
        <dbReference type="EMBL" id="PLX15765.1"/>
    </source>
</evidence>
<dbReference type="PROSITE" id="PS51918">
    <property type="entry name" value="RADICAL_SAM"/>
    <property type="match status" value="1"/>
</dbReference>
<evidence type="ECO:0000256" key="9">
    <source>
        <dbReference type="HAMAP-Rule" id="MF_01865"/>
    </source>
</evidence>
<feature type="binding site" evidence="9">
    <location>
        <position position="11"/>
    </location>
    <ligand>
        <name>[4Fe-4S] cluster</name>
        <dbReference type="ChEBI" id="CHEBI:49883"/>
        <label>1</label>
    </ligand>
</feature>
<dbReference type="InterPro" id="IPR013848">
    <property type="entry name" value="Methylthiotransferase_N"/>
</dbReference>
<dbReference type="InterPro" id="IPR023404">
    <property type="entry name" value="rSAM_horseshoe"/>
</dbReference>
<dbReference type="PROSITE" id="PS51449">
    <property type="entry name" value="MTTASE_N"/>
    <property type="match status" value="1"/>
</dbReference>
<feature type="binding site" evidence="9">
    <location>
        <position position="81"/>
    </location>
    <ligand>
        <name>[4Fe-4S] cluster</name>
        <dbReference type="ChEBI" id="CHEBI:49883"/>
        <label>1</label>
    </ligand>
</feature>
<proteinExistence type="inferred from homology"/>
<comment type="function">
    <text evidence="1">Catalyzes the methylthiolation of N6-(dimethylallyl)adenosine (i(6)A), leading to the formation of 2-methylthio-N6-(dimethylallyl)adenosine (ms(2)i(6)A) at position 37 in tRNAs that read codons beginning with uridine.</text>
</comment>
<dbReference type="SMART" id="SM00729">
    <property type="entry name" value="Elp3"/>
    <property type="match status" value="1"/>
</dbReference>
<dbReference type="InterPro" id="IPR006638">
    <property type="entry name" value="Elp3/MiaA/NifB-like_rSAM"/>
</dbReference>
<dbReference type="InterPro" id="IPR002792">
    <property type="entry name" value="TRAM_dom"/>
</dbReference>
<dbReference type="GO" id="GO:0006400">
    <property type="term" value="P:tRNA modification"/>
    <property type="evidence" value="ECO:0007669"/>
    <property type="project" value="InterPro"/>
</dbReference>
<dbReference type="GO" id="GO:0005829">
    <property type="term" value="C:cytosol"/>
    <property type="evidence" value="ECO:0007669"/>
    <property type="project" value="TreeGrafter"/>
</dbReference>
<accession>A0A2N5ZAQ8</accession>
<feature type="binding site" evidence="9">
    <location>
        <position position="160"/>
    </location>
    <ligand>
        <name>[4Fe-4S] cluster</name>
        <dbReference type="ChEBI" id="CHEBI:49883"/>
        <label>2</label>
        <note>4Fe-4S-S-AdoMet</note>
    </ligand>
</feature>
<dbReference type="PANTHER" id="PTHR43837:SF1">
    <property type="entry name" value="RIBOSOMAL PROTEIN US12 METHYLTHIOTRANSFERASE RIMO"/>
    <property type="match status" value="1"/>
</dbReference>
<keyword evidence="6 9" id="KW-0479">Metal-binding</keyword>
<evidence type="ECO:0000256" key="4">
    <source>
        <dbReference type="ARBA" id="ARBA00022679"/>
    </source>
</evidence>
<dbReference type="FunFam" id="2.40.50.140:FF:000210">
    <property type="entry name" value="Ribosomal protein S12 methylthiotransferase RimO"/>
    <property type="match status" value="1"/>
</dbReference>
<keyword evidence="2 9" id="KW-0004">4Fe-4S</keyword>
<dbReference type="SFLD" id="SFLDF00274">
    <property type="entry name" value="ribosomal_protein_S12_methylth"/>
    <property type="match status" value="1"/>
</dbReference>
<dbReference type="PROSITE" id="PS50926">
    <property type="entry name" value="TRAM"/>
    <property type="match status" value="1"/>
</dbReference>
<comment type="catalytic activity">
    <reaction evidence="9">
        <text>L-aspartate(89)-[ribosomal protein uS12]-hydrogen + (sulfur carrier)-SH + AH2 + 2 S-adenosyl-L-methionine = 3-methylsulfanyl-L-aspartate(89)-[ribosomal protein uS12]-hydrogen + (sulfur carrier)-H + 5'-deoxyadenosine + L-methionine + A + S-adenosyl-L-homocysteine + 2 H(+)</text>
        <dbReference type="Rhea" id="RHEA:37087"/>
        <dbReference type="Rhea" id="RHEA-COMP:10460"/>
        <dbReference type="Rhea" id="RHEA-COMP:10461"/>
        <dbReference type="Rhea" id="RHEA-COMP:14737"/>
        <dbReference type="Rhea" id="RHEA-COMP:14739"/>
        <dbReference type="ChEBI" id="CHEBI:13193"/>
        <dbReference type="ChEBI" id="CHEBI:15378"/>
        <dbReference type="ChEBI" id="CHEBI:17319"/>
        <dbReference type="ChEBI" id="CHEBI:17499"/>
        <dbReference type="ChEBI" id="CHEBI:29917"/>
        <dbReference type="ChEBI" id="CHEBI:29961"/>
        <dbReference type="ChEBI" id="CHEBI:57844"/>
        <dbReference type="ChEBI" id="CHEBI:57856"/>
        <dbReference type="ChEBI" id="CHEBI:59789"/>
        <dbReference type="ChEBI" id="CHEBI:64428"/>
        <dbReference type="ChEBI" id="CHEBI:73599"/>
        <dbReference type="EC" id="2.8.4.4"/>
    </reaction>
</comment>
<dbReference type="InterPro" id="IPR038135">
    <property type="entry name" value="Methylthiotransferase_N_sf"/>
</dbReference>
<dbReference type="GO" id="GO:0051539">
    <property type="term" value="F:4 iron, 4 sulfur cluster binding"/>
    <property type="evidence" value="ECO:0007669"/>
    <property type="project" value="UniProtKB-UniRule"/>
</dbReference>
<comment type="cofactor">
    <cofactor evidence="9">
        <name>[4Fe-4S] cluster</name>
        <dbReference type="ChEBI" id="CHEBI:49883"/>
    </cofactor>
    <text evidence="9">Binds 2 [4Fe-4S] clusters. One cluster is coordinated with 3 cysteines and an exchangeable S-adenosyl-L-methionine.</text>
</comment>
<dbReference type="Pfam" id="PF04055">
    <property type="entry name" value="Radical_SAM"/>
    <property type="match status" value="1"/>
</dbReference>
<dbReference type="InterPro" id="IPR012340">
    <property type="entry name" value="NA-bd_OB-fold"/>
</dbReference>
<dbReference type="Proteomes" id="UP000234857">
    <property type="component" value="Unassembled WGS sequence"/>
</dbReference>
<name>A0A2N5ZAQ8_MUIH1</name>
<evidence type="ECO:0000256" key="1">
    <source>
        <dbReference type="ARBA" id="ARBA00003234"/>
    </source>
</evidence>
<dbReference type="InterPro" id="IPR007197">
    <property type="entry name" value="rSAM"/>
</dbReference>
<dbReference type="SFLD" id="SFLDG01061">
    <property type="entry name" value="methylthiotransferase"/>
    <property type="match status" value="1"/>
</dbReference>
<dbReference type="Gene3D" id="3.40.50.12160">
    <property type="entry name" value="Methylthiotransferase, N-terminal domain"/>
    <property type="match status" value="1"/>
</dbReference>
<dbReference type="GO" id="GO:0046872">
    <property type="term" value="F:metal ion binding"/>
    <property type="evidence" value="ECO:0007669"/>
    <property type="project" value="UniProtKB-KW"/>
</dbReference>
<keyword evidence="8 9" id="KW-0411">Iron-sulfur</keyword>
<keyword evidence="7 9" id="KW-0408">Iron</keyword>
<dbReference type="Gene3D" id="2.40.50.140">
    <property type="entry name" value="Nucleic acid-binding proteins"/>
    <property type="match status" value="1"/>
</dbReference>
<feature type="binding site" evidence="9">
    <location>
        <position position="47"/>
    </location>
    <ligand>
        <name>[4Fe-4S] cluster</name>
        <dbReference type="ChEBI" id="CHEBI:49883"/>
        <label>1</label>
    </ligand>
</feature>
<dbReference type="EMBL" id="PKTG01000130">
    <property type="protein sequence ID" value="PLX15765.1"/>
    <property type="molecule type" value="Genomic_DNA"/>
</dbReference>
<dbReference type="Pfam" id="PF00919">
    <property type="entry name" value="UPF0004"/>
    <property type="match status" value="1"/>
</dbReference>
<dbReference type="FunFam" id="3.80.30.20:FF:000001">
    <property type="entry name" value="tRNA-2-methylthio-N(6)-dimethylallyladenosine synthase 2"/>
    <property type="match status" value="1"/>
</dbReference>
<dbReference type="InterPro" id="IPR058240">
    <property type="entry name" value="rSAM_sf"/>
</dbReference>
<comment type="function">
    <text evidence="9">Catalyzes the methylthiolation of an aspartic acid residue of ribosomal protein uS12.</text>
</comment>
<evidence type="ECO:0000259" key="12">
    <source>
        <dbReference type="PROSITE" id="PS51918"/>
    </source>
</evidence>
<dbReference type="GO" id="GO:0103039">
    <property type="term" value="F:protein methylthiotransferase activity"/>
    <property type="evidence" value="ECO:0007669"/>
    <property type="project" value="UniProtKB-EC"/>
</dbReference>
<evidence type="ECO:0000313" key="14">
    <source>
        <dbReference type="Proteomes" id="UP000234857"/>
    </source>
</evidence>
<feature type="binding site" evidence="9">
    <location>
        <position position="163"/>
    </location>
    <ligand>
        <name>[4Fe-4S] cluster</name>
        <dbReference type="ChEBI" id="CHEBI:49883"/>
        <label>2</label>
        <note>4Fe-4S-S-AdoMet</note>
    </ligand>
</feature>
<dbReference type="NCBIfam" id="TIGR00089">
    <property type="entry name" value="MiaB/RimO family radical SAM methylthiotransferase"/>
    <property type="match status" value="1"/>
</dbReference>
<organism evidence="13 14">
    <name type="scientific">Muiribacterium halophilum</name>
    <dbReference type="NCBI Taxonomy" id="2053465"/>
    <lineage>
        <taxon>Bacteria</taxon>
        <taxon>Candidatus Muiribacteriota</taxon>
        <taxon>Candidatus Muiribacteriia</taxon>
        <taxon>Candidatus Muiribacteriales</taxon>
        <taxon>Candidatus Muiribacteriaceae</taxon>
        <taxon>Candidatus Muiribacterium</taxon>
    </lineage>
</organism>
<keyword evidence="3 9" id="KW-0963">Cytoplasm</keyword>
<evidence type="ECO:0000256" key="7">
    <source>
        <dbReference type="ARBA" id="ARBA00023004"/>
    </source>
</evidence>
<evidence type="ECO:0000256" key="3">
    <source>
        <dbReference type="ARBA" id="ARBA00022490"/>
    </source>
</evidence>
<feature type="domain" description="MTTase N-terminal" evidence="11">
    <location>
        <begin position="2"/>
        <end position="118"/>
    </location>
</feature>
<evidence type="ECO:0000256" key="2">
    <source>
        <dbReference type="ARBA" id="ARBA00022485"/>
    </source>
</evidence>
<dbReference type="PANTHER" id="PTHR43837">
    <property type="entry name" value="RIBOSOMAL PROTEIN S12 METHYLTHIOTRANSFERASE RIMO"/>
    <property type="match status" value="1"/>
</dbReference>
<protein>
    <recommendedName>
        <fullName evidence="9">Ribosomal protein uS12 methylthiotransferase RimO</fullName>
        <shortName evidence="9">uS12 MTTase</shortName>
        <shortName evidence="9">uS12 methylthiotransferase</shortName>
        <ecNumber evidence="9">2.8.4.4</ecNumber>
    </recommendedName>
    <alternativeName>
        <fullName evidence="9">Ribosomal protein uS12 (aspartate-C(3))-methylthiotransferase</fullName>
    </alternativeName>
    <alternativeName>
        <fullName evidence="9">Ribosome maturation factor RimO</fullName>
    </alternativeName>
</protein>
<gene>
    <name evidence="9 13" type="primary">rimO</name>
    <name evidence="13" type="ORF">C0601_12375</name>
</gene>
<feature type="binding site" evidence="9">
    <location>
        <position position="156"/>
    </location>
    <ligand>
        <name>[4Fe-4S] cluster</name>
        <dbReference type="ChEBI" id="CHEBI:49883"/>
        <label>2</label>
        <note>4Fe-4S-S-AdoMet</note>
    </ligand>
</feature>
<keyword evidence="13" id="KW-0687">Ribonucleoprotein</keyword>
<dbReference type="CDD" id="cd01335">
    <property type="entry name" value="Radical_SAM"/>
    <property type="match status" value="1"/>
</dbReference>
<dbReference type="InterPro" id="IPR005839">
    <property type="entry name" value="Methylthiotransferase"/>
</dbReference>
<dbReference type="EC" id="2.8.4.4" evidence="9"/>
<dbReference type="SUPFAM" id="SSF102114">
    <property type="entry name" value="Radical SAM enzymes"/>
    <property type="match status" value="1"/>
</dbReference>
<dbReference type="SFLD" id="SFLDG01082">
    <property type="entry name" value="B12-binding_domain_containing"/>
    <property type="match status" value="1"/>
</dbReference>
<evidence type="ECO:0000256" key="6">
    <source>
        <dbReference type="ARBA" id="ARBA00022723"/>
    </source>
</evidence>
<evidence type="ECO:0000259" key="11">
    <source>
        <dbReference type="PROSITE" id="PS51449"/>
    </source>
</evidence>
<evidence type="ECO:0000259" key="10">
    <source>
        <dbReference type="PROSITE" id="PS50926"/>
    </source>
</evidence>
<feature type="domain" description="Radical SAM core" evidence="12">
    <location>
        <begin position="142"/>
        <end position="372"/>
    </location>
</feature>
<dbReference type="InterPro" id="IPR020612">
    <property type="entry name" value="Methylthiotransferase_CS"/>
</dbReference>
<dbReference type="SFLD" id="SFLDS00029">
    <property type="entry name" value="Radical_SAM"/>
    <property type="match status" value="1"/>
</dbReference>
<keyword evidence="5 9" id="KW-0949">S-adenosyl-L-methionine</keyword>
<reference evidence="13 14" key="1">
    <citation type="submission" date="2017-11" db="EMBL/GenBank/DDBJ databases">
        <title>Genome-resolved metagenomics identifies genetic mobility, metabolic interactions, and unexpected diversity in perchlorate-reducing communities.</title>
        <authorList>
            <person name="Barnum T.P."/>
            <person name="Figueroa I.A."/>
            <person name="Carlstrom C.I."/>
            <person name="Lucas L.N."/>
            <person name="Engelbrektson A.L."/>
            <person name="Coates J.D."/>
        </authorList>
    </citation>
    <scope>NUCLEOTIDE SEQUENCE [LARGE SCALE GENOMIC DNA]</scope>
    <source>
        <strain evidence="13">BM706</strain>
    </source>
</reference>
<comment type="subcellular location">
    <subcellularLocation>
        <location evidence="9">Cytoplasm</location>
    </subcellularLocation>
</comment>
<dbReference type="GO" id="GO:0035599">
    <property type="term" value="F:aspartic acid methylthiotransferase activity"/>
    <property type="evidence" value="ECO:0007669"/>
    <property type="project" value="TreeGrafter"/>
</dbReference>
<keyword evidence="4 9" id="KW-0808">Transferase</keyword>
<comment type="caution">
    <text evidence="13">The sequence shown here is derived from an EMBL/GenBank/DDBJ whole genome shotgun (WGS) entry which is preliminary data.</text>
</comment>
<dbReference type="AlphaFoldDB" id="A0A2N5ZAQ8"/>
<feature type="domain" description="TRAM" evidence="10">
    <location>
        <begin position="375"/>
        <end position="440"/>
    </location>
</feature>
<keyword evidence="13" id="KW-0689">Ribosomal protein</keyword>
<dbReference type="NCBIfam" id="TIGR01125">
    <property type="entry name" value="30S ribosomal protein S12 methylthiotransferase RimO"/>
    <property type="match status" value="1"/>
</dbReference>